<dbReference type="GO" id="GO:0110051">
    <property type="term" value="P:metabolite repair"/>
    <property type="evidence" value="ECO:0007669"/>
    <property type="project" value="TreeGrafter"/>
</dbReference>
<dbReference type="Pfam" id="PF01256">
    <property type="entry name" value="Carb_kinase"/>
    <property type="match status" value="1"/>
</dbReference>
<evidence type="ECO:0000256" key="8">
    <source>
        <dbReference type="ARBA" id="ARBA00022857"/>
    </source>
</evidence>
<evidence type="ECO:0000256" key="19">
    <source>
        <dbReference type="PIRNR" id="PIRNR017184"/>
    </source>
</evidence>
<evidence type="ECO:0000256" key="4">
    <source>
        <dbReference type="ARBA" id="ARBA00009524"/>
    </source>
</evidence>
<evidence type="ECO:0000256" key="10">
    <source>
        <dbReference type="ARBA" id="ARBA00023027"/>
    </source>
</evidence>
<feature type="binding site" evidence="17">
    <location>
        <position position="263"/>
    </location>
    <ligand>
        <name>(6S)-NADPHX</name>
        <dbReference type="ChEBI" id="CHEBI:64076"/>
    </ligand>
</feature>
<dbReference type="GO" id="GO:0046872">
    <property type="term" value="F:metal ion binding"/>
    <property type="evidence" value="ECO:0007669"/>
    <property type="project" value="UniProtKB-UniRule"/>
</dbReference>
<comment type="similarity">
    <text evidence="3 19">In the N-terminal section; belongs to the NnrE/AIBP family.</text>
</comment>
<dbReference type="InterPro" id="IPR030677">
    <property type="entry name" value="Nnr"/>
</dbReference>
<evidence type="ECO:0000313" key="22">
    <source>
        <dbReference type="EMBL" id="OLO13011.1"/>
    </source>
</evidence>
<keyword evidence="5 18" id="KW-0479">Metal-binding</keyword>
<dbReference type="HAMAP" id="MF_01965">
    <property type="entry name" value="NADHX_dehydratase"/>
    <property type="match status" value="1"/>
</dbReference>
<keyword evidence="10 17" id="KW-0520">NAD</keyword>
<dbReference type="HAMAP" id="MF_01966">
    <property type="entry name" value="NADHX_epimerase"/>
    <property type="match status" value="1"/>
</dbReference>
<evidence type="ECO:0000256" key="15">
    <source>
        <dbReference type="ARBA" id="ARBA00048238"/>
    </source>
</evidence>
<keyword evidence="9 18" id="KW-0630">Potassium</keyword>
<dbReference type="STRING" id="223900.GCA_000821045_02650"/>
<feature type="binding site" evidence="17">
    <location>
        <position position="324"/>
    </location>
    <ligand>
        <name>(6S)-NADPHX</name>
        <dbReference type="ChEBI" id="CHEBI:64076"/>
    </ligand>
</feature>
<comment type="cofactor">
    <cofactor evidence="18 19">
        <name>K(+)</name>
        <dbReference type="ChEBI" id="CHEBI:29103"/>
    </cofactor>
    <text evidence="18 19">Binds 1 potassium ion per subunit.</text>
</comment>
<dbReference type="InterPro" id="IPR000631">
    <property type="entry name" value="CARKD"/>
</dbReference>
<dbReference type="GO" id="GO:0046496">
    <property type="term" value="P:nicotinamide nucleotide metabolic process"/>
    <property type="evidence" value="ECO:0007669"/>
    <property type="project" value="UniProtKB-UniRule"/>
</dbReference>
<dbReference type="AlphaFoldDB" id="A0A1Q8TH52"/>
<evidence type="ECO:0000256" key="14">
    <source>
        <dbReference type="ARBA" id="ARBA00025153"/>
    </source>
</evidence>
<dbReference type="PROSITE" id="PS51383">
    <property type="entry name" value="YJEF_C_3"/>
    <property type="match status" value="1"/>
</dbReference>
<keyword evidence="12 17" id="KW-0456">Lyase</keyword>
<evidence type="ECO:0000256" key="11">
    <source>
        <dbReference type="ARBA" id="ARBA00023235"/>
    </source>
</evidence>
<dbReference type="PROSITE" id="PS51385">
    <property type="entry name" value="YJEF_N"/>
    <property type="match status" value="1"/>
</dbReference>
<dbReference type="PROSITE" id="PS01050">
    <property type="entry name" value="YJEF_C_2"/>
    <property type="match status" value="1"/>
</dbReference>
<evidence type="ECO:0000256" key="2">
    <source>
        <dbReference type="ARBA" id="ARBA00000909"/>
    </source>
</evidence>
<feature type="binding site" evidence="18">
    <location>
        <begin position="132"/>
        <end position="138"/>
    </location>
    <ligand>
        <name>(6S)-NADPHX</name>
        <dbReference type="ChEBI" id="CHEBI:64076"/>
    </ligand>
</feature>
<evidence type="ECO:0000256" key="18">
    <source>
        <dbReference type="HAMAP-Rule" id="MF_01966"/>
    </source>
</evidence>
<dbReference type="SUPFAM" id="SSF53613">
    <property type="entry name" value="Ribokinase-like"/>
    <property type="match status" value="1"/>
</dbReference>
<sequence>MTTTCRAPHPLYGADQVQALDRRLMAEGMAGFELMQRAAQAAYAALRSRWPEAHRLSILCGGGNNAGDGYVMAALAAGDGLDVQLVALRDPATLSGDAARAYEMAWQAGLDVIEWRPETVINGDVVIDALLGTGATGEVREPLRSVIETLNATPRPVLAVDMPSGLSAQTGSIGGVAVQASLTVTFIADKFGLHTGASADHVGELRVETLGMTPHGHDDLVPLGELQAADMLQKAFPPRSRGSHKGDFGHVLVIGGGAGFGGAALMASEAALRSGAGKVSLATDAAHVAASLVRSPEVMARGVGKAEDIHALLDQANALVVGPGLGRQPWGHELWQAALAAGVPSVLDADALNWLSEEATNRRDDWVLTPHPGEAARLLGVSGAEIQADRRAAALALHERYGGSVVLKGAGTLIADADGVTVCPYGNPGMASGGMGDVLSGIVGALLAQGQTPGEAARHGVLLHALAGDAAAQDGGERGLVATDLASYVRAIANPRPFDAMR</sequence>
<name>A0A1Q8TH52_9GAMM</name>
<dbReference type="PIRSF" id="PIRSF017184">
    <property type="entry name" value="Nnr"/>
    <property type="match status" value="1"/>
</dbReference>
<comment type="caution">
    <text evidence="22">The sequence shown here is derived from an EMBL/GenBank/DDBJ whole genome shotgun (WGS) entry which is preliminary data.</text>
</comment>
<evidence type="ECO:0000256" key="17">
    <source>
        <dbReference type="HAMAP-Rule" id="MF_01965"/>
    </source>
</evidence>
<dbReference type="EC" id="5.1.99.6" evidence="19"/>
<evidence type="ECO:0000256" key="5">
    <source>
        <dbReference type="ARBA" id="ARBA00022723"/>
    </source>
</evidence>
<comment type="similarity">
    <text evidence="4 19">In the C-terminal section; belongs to the NnrD/CARKD family.</text>
</comment>
<gene>
    <name evidence="18" type="primary">nnrE</name>
    <name evidence="17" type="synonym">nnrD</name>
    <name evidence="22" type="ORF">BTW10_01155</name>
</gene>
<comment type="similarity">
    <text evidence="18">Belongs to the NnrE/AIBP family.</text>
</comment>
<dbReference type="GO" id="GO:0052856">
    <property type="term" value="F:NAD(P)HX epimerase activity"/>
    <property type="evidence" value="ECO:0007669"/>
    <property type="project" value="UniProtKB-UniRule"/>
</dbReference>
<dbReference type="SUPFAM" id="SSF64153">
    <property type="entry name" value="YjeF N-terminal domain-like"/>
    <property type="match status" value="1"/>
</dbReference>
<comment type="function">
    <text evidence="18">Catalyzes the epimerization of the S- and R-forms of NAD(P)HX, a damaged form of NAD(P)H that is a result of enzymatic or heat-dependent hydration. This is a prerequisite for the S-specific NAD(P)H-hydrate dehydratase to allow the repair of both epimers of NAD(P)HX.</text>
</comment>
<dbReference type="PANTHER" id="PTHR12592:SF0">
    <property type="entry name" value="ATP-DEPENDENT (S)-NAD(P)H-HYDRATE DEHYDRATASE"/>
    <property type="match status" value="1"/>
</dbReference>
<accession>A0A1Q8TH52</accession>
<dbReference type="Gene3D" id="3.40.1190.20">
    <property type="match status" value="1"/>
</dbReference>
<evidence type="ECO:0000259" key="20">
    <source>
        <dbReference type="PROSITE" id="PS51383"/>
    </source>
</evidence>
<comment type="catalytic activity">
    <reaction evidence="15 17 19">
        <text>(6S)-NADHX + ADP = AMP + phosphate + NADH + H(+)</text>
        <dbReference type="Rhea" id="RHEA:32223"/>
        <dbReference type="ChEBI" id="CHEBI:15378"/>
        <dbReference type="ChEBI" id="CHEBI:43474"/>
        <dbReference type="ChEBI" id="CHEBI:57945"/>
        <dbReference type="ChEBI" id="CHEBI:64074"/>
        <dbReference type="ChEBI" id="CHEBI:456215"/>
        <dbReference type="ChEBI" id="CHEBI:456216"/>
        <dbReference type="EC" id="4.2.1.136"/>
    </reaction>
</comment>
<evidence type="ECO:0000256" key="12">
    <source>
        <dbReference type="ARBA" id="ARBA00023239"/>
    </source>
</evidence>
<dbReference type="EC" id="4.2.1.136" evidence="19"/>
<keyword evidence="13" id="KW-0511">Multifunctional enzyme</keyword>
<reference evidence="22 23" key="1">
    <citation type="submission" date="2016-12" db="EMBL/GenBank/DDBJ databases">
        <title>Draft genome sequences of strains Salinicola socius SMB35, Salinicola sp. MH3R3-1 and Chromohalobacter sp. SMB17 from the Verkhnekamsk potash mining region of Russia.</title>
        <authorList>
            <person name="Mavrodi D.V."/>
            <person name="Olsson B.E."/>
            <person name="Korsakova E.S."/>
            <person name="Pyankova A."/>
            <person name="Mavrodi O.V."/>
            <person name="Plotnikova E.G."/>
        </authorList>
    </citation>
    <scope>NUCLEOTIDE SEQUENCE [LARGE SCALE GENOMIC DNA]</scope>
    <source>
        <strain evidence="22 23">SMB17</strain>
    </source>
</reference>
<comment type="catalytic activity">
    <reaction evidence="2 18 19">
        <text>(6R)-NADPHX = (6S)-NADPHX</text>
        <dbReference type="Rhea" id="RHEA:32227"/>
        <dbReference type="ChEBI" id="CHEBI:64076"/>
        <dbReference type="ChEBI" id="CHEBI:64077"/>
        <dbReference type="EC" id="5.1.99.6"/>
    </reaction>
</comment>
<protein>
    <recommendedName>
        <fullName evidence="19">Bifunctional NAD(P)H-hydrate repair enzyme</fullName>
    </recommendedName>
    <alternativeName>
        <fullName evidence="19">Nicotinamide nucleotide repair protein</fullName>
    </alternativeName>
    <domain>
        <recommendedName>
            <fullName evidence="19">ADP-dependent (S)-NAD(P)H-hydrate dehydratase</fullName>
            <ecNumber evidence="19">4.2.1.136</ecNumber>
        </recommendedName>
        <alternativeName>
            <fullName evidence="19">ADP-dependent NAD(P)HX dehydratase</fullName>
        </alternativeName>
    </domain>
    <domain>
        <recommendedName>
            <fullName evidence="19">NAD(P)H-hydrate epimerase</fullName>
            <ecNumber evidence="19">5.1.99.6</ecNumber>
        </recommendedName>
    </domain>
</protein>
<evidence type="ECO:0000256" key="9">
    <source>
        <dbReference type="ARBA" id="ARBA00022958"/>
    </source>
</evidence>
<feature type="binding site" evidence="18">
    <location>
        <position position="164"/>
    </location>
    <ligand>
        <name>K(+)</name>
        <dbReference type="ChEBI" id="CHEBI:29103"/>
    </ligand>
</feature>
<evidence type="ECO:0000313" key="23">
    <source>
        <dbReference type="Proteomes" id="UP000186806"/>
    </source>
</evidence>
<dbReference type="Proteomes" id="UP000186806">
    <property type="component" value="Unassembled WGS sequence"/>
</dbReference>
<dbReference type="RefSeq" id="WP_075367810.1">
    <property type="nucleotide sequence ID" value="NZ_MSDQ01000003.1"/>
</dbReference>
<dbReference type="Pfam" id="PF03853">
    <property type="entry name" value="YjeF_N"/>
    <property type="match status" value="1"/>
</dbReference>
<dbReference type="GO" id="GO:0005524">
    <property type="term" value="F:ATP binding"/>
    <property type="evidence" value="ECO:0007669"/>
    <property type="project" value="UniProtKB-UniRule"/>
</dbReference>
<organism evidence="22 23">
    <name type="scientific">Chromohalobacter japonicus</name>
    <dbReference type="NCBI Taxonomy" id="223900"/>
    <lineage>
        <taxon>Bacteria</taxon>
        <taxon>Pseudomonadati</taxon>
        <taxon>Pseudomonadota</taxon>
        <taxon>Gammaproteobacteria</taxon>
        <taxon>Oceanospirillales</taxon>
        <taxon>Halomonadaceae</taxon>
        <taxon>Chromohalobacter</taxon>
    </lineage>
</organism>
<dbReference type="GO" id="GO:0052855">
    <property type="term" value="F:ADP-dependent NAD(P)H-hydrate dehydratase activity"/>
    <property type="evidence" value="ECO:0007669"/>
    <property type="project" value="UniProtKB-UniRule"/>
</dbReference>
<dbReference type="InterPro" id="IPR017953">
    <property type="entry name" value="Carbohydrate_kinase_pred_CS"/>
</dbReference>
<evidence type="ECO:0000256" key="16">
    <source>
        <dbReference type="ARBA" id="ARBA00049209"/>
    </source>
</evidence>
<comment type="subunit">
    <text evidence="17">Homotetramer.</text>
</comment>
<keyword evidence="11 18" id="KW-0413">Isomerase</keyword>
<keyword evidence="7 17" id="KW-0067">ATP-binding</keyword>
<feature type="binding site" evidence="17">
    <location>
        <position position="437"/>
    </location>
    <ligand>
        <name>(6S)-NADPHX</name>
        <dbReference type="ChEBI" id="CHEBI:64076"/>
    </ligand>
</feature>
<evidence type="ECO:0000256" key="6">
    <source>
        <dbReference type="ARBA" id="ARBA00022741"/>
    </source>
</evidence>
<dbReference type="EMBL" id="MSDQ01000003">
    <property type="protein sequence ID" value="OLO13011.1"/>
    <property type="molecule type" value="Genomic_DNA"/>
</dbReference>
<feature type="domain" description="YjeF C-terminal" evidence="20">
    <location>
        <begin position="228"/>
        <end position="496"/>
    </location>
</feature>
<feature type="binding site" evidence="17">
    <location>
        <begin position="408"/>
        <end position="412"/>
    </location>
    <ligand>
        <name>AMP</name>
        <dbReference type="ChEBI" id="CHEBI:456215"/>
    </ligand>
</feature>
<dbReference type="InterPro" id="IPR029056">
    <property type="entry name" value="Ribokinase-like"/>
</dbReference>
<dbReference type="NCBIfam" id="TIGR00196">
    <property type="entry name" value="yjeF_cterm"/>
    <property type="match status" value="1"/>
</dbReference>
<dbReference type="CDD" id="cd01171">
    <property type="entry name" value="YXKO-related"/>
    <property type="match status" value="1"/>
</dbReference>
<comment type="cofactor">
    <cofactor evidence="17">
        <name>Mg(2+)</name>
        <dbReference type="ChEBI" id="CHEBI:18420"/>
    </cofactor>
</comment>
<keyword evidence="6 17" id="KW-0547">Nucleotide-binding</keyword>
<comment type="function">
    <text evidence="14 19">Bifunctional enzyme that catalyzes the epimerization of the S- and R-forms of NAD(P)HX and the dehydration of the S-form of NAD(P)HX at the expense of ADP, which is converted to AMP. This allows the repair of both epimers of NAD(P)HX, a damaged form of NAD(P)H that is a result of enzymatic or heat-dependent hydration.</text>
</comment>
<evidence type="ECO:0000256" key="7">
    <source>
        <dbReference type="ARBA" id="ARBA00022840"/>
    </source>
</evidence>
<comment type="caution">
    <text evidence="18">Lacks conserved residue(s) required for the propagation of feature annotation.</text>
</comment>
<comment type="function">
    <text evidence="17">Catalyzes the dehydration of the S-form of NAD(P)HX at the expense of ADP, which is converted to AMP. Together with NAD(P)HX epimerase, which catalyzes the epimerization of the S- and R-forms, the enzyme allows the repair of both epimers of NAD(P)HX, a damaged form of NAD(P)H that is a result of enzymatic or heat-dependent hydration.</text>
</comment>
<dbReference type="PANTHER" id="PTHR12592">
    <property type="entry name" value="ATP-DEPENDENT (S)-NAD(P)H-HYDRATE DEHYDRATASE FAMILY MEMBER"/>
    <property type="match status" value="1"/>
</dbReference>
<dbReference type="InterPro" id="IPR036652">
    <property type="entry name" value="YjeF_N_dom_sf"/>
</dbReference>
<evidence type="ECO:0000256" key="1">
    <source>
        <dbReference type="ARBA" id="ARBA00000013"/>
    </source>
</evidence>
<feature type="domain" description="YjeF N-terminal" evidence="21">
    <location>
        <begin position="17"/>
        <end position="218"/>
    </location>
</feature>
<dbReference type="InterPro" id="IPR004443">
    <property type="entry name" value="YjeF_N_dom"/>
</dbReference>
<dbReference type="Gene3D" id="3.40.50.10260">
    <property type="entry name" value="YjeF N-terminal domain"/>
    <property type="match status" value="1"/>
</dbReference>
<feature type="binding site" evidence="17">
    <location>
        <position position="371"/>
    </location>
    <ligand>
        <name>(6S)-NADPHX</name>
        <dbReference type="ChEBI" id="CHEBI:64076"/>
    </ligand>
</feature>
<feature type="binding site" evidence="17">
    <location>
        <position position="436"/>
    </location>
    <ligand>
        <name>AMP</name>
        <dbReference type="ChEBI" id="CHEBI:456215"/>
    </ligand>
</feature>
<feature type="binding site" evidence="18">
    <location>
        <position position="161"/>
    </location>
    <ligand>
        <name>(6S)-NADPHX</name>
        <dbReference type="ChEBI" id="CHEBI:64076"/>
    </ligand>
</feature>
<comment type="similarity">
    <text evidence="17">Belongs to the NnrD/CARKD family.</text>
</comment>
<feature type="binding site" evidence="18">
    <location>
        <position position="65"/>
    </location>
    <ligand>
        <name>K(+)</name>
        <dbReference type="ChEBI" id="CHEBI:29103"/>
    </ligand>
</feature>
<evidence type="ECO:0000256" key="13">
    <source>
        <dbReference type="ARBA" id="ARBA00023268"/>
    </source>
</evidence>
<evidence type="ECO:0000256" key="3">
    <source>
        <dbReference type="ARBA" id="ARBA00006001"/>
    </source>
</evidence>
<evidence type="ECO:0000259" key="21">
    <source>
        <dbReference type="PROSITE" id="PS51385"/>
    </source>
</evidence>
<comment type="catalytic activity">
    <reaction evidence="16 17 19">
        <text>(6S)-NADPHX + ADP = AMP + phosphate + NADPH + H(+)</text>
        <dbReference type="Rhea" id="RHEA:32235"/>
        <dbReference type="ChEBI" id="CHEBI:15378"/>
        <dbReference type="ChEBI" id="CHEBI:43474"/>
        <dbReference type="ChEBI" id="CHEBI:57783"/>
        <dbReference type="ChEBI" id="CHEBI:64076"/>
        <dbReference type="ChEBI" id="CHEBI:456215"/>
        <dbReference type="ChEBI" id="CHEBI:456216"/>
        <dbReference type="EC" id="4.2.1.136"/>
    </reaction>
</comment>
<dbReference type="NCBIfam" id="TIGR00197">
    <property type="entry name" value="yjeF_nterm"/>
    <property type="match status" value="1"/>
</dbReference>
<proteinExistence type="inferred from homology"/>
<keyword evidence="23" id="KW-1185">Reference proteome</keyword>
<comment type="catalytic activity">
    <reaction evidence="1 18 19">
        <text>(6R)-NADHX = (6S)-NADHX</text>
        <dbReference type="Rhea" id="RHEA:32215"/>
        <dbReference type="ChEBI" id="CHEBI:64074"/>
        <dbReference type="ChEBI" id="CHEBI:64075"/>
        <dbReference type="EC" id="5.1.99.6"/>
    </reaction>
</comment>
<keyword evidence="8 17" id="KW-0521">NADP</keyword>
<feature type="binding site" evidence="18">
    <location>
        <position position="128"/>
    </location>
    <ligand>
        <name>K(+)</name>
        <dbReference type="ChEBI" id="CHEBI:29103"/>
    </ligand>
</feature>